<dbReference type="Gene3D" id="3.30.70.270">
    <property type="match status" value="1"/>
</dbReference>
<proteinExistence type="predicted"/>
<dbReference type="PANTHER" id="PTHR47027">
    <property type="entry name" value="REVERSE TRANSCRIPTASE DOMAIN-CONTAINING PROTEIN"/>
    <property type="match status" value="1"/>
</dbReference>
<evidence type="ECO:0000259" key="1">
    <source>
        <dbReference type="PROSITE" id="PS50878"/>
    </source>
</evidence>
<gene>
    <name evidence="2" type="ORF">CINCED_3A016566</name>
</gene>
<dbReference type="InterPro" id="IPR000477">
    <property type="entry name" value="RT_dom"/>
</dbReference>
<dbReference type="OrthoDB" id="6625243at2759"/>
<dbReference type="EMBL" id="CABPRJ010001952">
    <property type="protein sequence ID" value="VVC42424.1"/>
    <property type="molecule type" value="Genomic_DNA"/>
</dbReference>
<keyword evidence="2" id="KW-0695">RNA-directed DNA polymerase</keyword>
<accession>A0A5E4NC37</accession>
<protein>
    <submittedName>
        <fullName evidence="2">Reverse transcriptase domain</fullName>
    </submittedName>
</protein>
<name>A0A5E4NC37_9HEMI</name>
<dbReference type="InterPro" id="IPR043128">
    <property type="entry name" value="Rev_trsase/Diguanyl_cyclase"/>
</dbReference>
<reference evidence="2 3" key="1">
    <citation type="submission" date="2019-08" db="EMBL/GenBank/DDBJ databases">
        <authorList>
            <person name="Alioto T."/>
            <person name="Alioto T."/>
            <person name="Gomez Garrido J."/>
        </authorList>
    </citation>
    <scope>NUCLEOTIDE SEQUENCE [LARGE SCALE GENOMIC DNA]</scope>
</reference>
<organism evidence="2 3">
    <name type="scientific">Cinara cedri</name>
    <dbReference type="NCBI Taxonomy" id="506608"/>
    <lineage>
        <taxon>Eukaryota</taxon>
        <taxon>Metazoa</taxon>
        <taxon>Ecdysozoa</taxon>
        <taxon>Arthropoda</taxon>
        <taxon>Hexapoda</taxon>
        <taxon>Insecta</taxon>
        <taxon>Pterygota</taxon>
        <taxon>Neoptera</taxon>
        <taxon>Paraneoptera</taxon>
        <taxon>Hemiptera</taxon>
        <taxon>Sternorrhyncha</taxon>
        <taxon>Aphidomorpha</taxon>
        <taxon>Aphidoidea</taxon>
        <taxon>Aphididae</taxon>
        <taxon>Lachninae</taxon>
        <taxon>Cinara</taxon>
    </lineage>
</organism>
<dbReference type="GO" id="GO:0003964">
    <property type="term" value="F:RNA-directed DNA polymerase activity"/>
    <property type="evidence" value="ECO:0007669"/>
    <property type="project" value="UniProtKB-KW"/>
</dbReference>
<dbReference type="PROSITE" id="PS50878">
    <property type="entry name" value="RT_POL"/>
    <property type="match status" value="1"/>
</dbReference>
<keyword evidence="3" id="KW-1185">Reference proteome</keyword>
<dbReference type="CDD" id="cd01650">
    <property type="entry name" value="RT_nLTR_like"/>
    <property type="match status" value="1"/>
</dbReference>
<evidence type="ECO:0000313" key="3">
    <source>
        <dbReference type="Proteomes" id="UP000325440"/>
    </source>
</evidence>
<feature type="domain" description="Reverse transcriptase" evidence="1">
    <location>
        <begin position="29"/>
        <end position="306"/>
    </location>
</feature>
<dbReference type="SUPFAM" id="SSF56672">
    <property type="entry name" value="DNA/RNA polymerases"/>
    <property type="match status" value="1"/>
</dbReference>
<dbReference type="PANTHER" id="PTHR47027:SF20">
    <property type="entry name" value="REVERSE TRANSCRIPTASE-LIKE PROTEIN WITH RNA-DIRECTED DNA POLYMERASE DOMAIN"/>
    <property type="match status" value="1"/>
</dbReference>
<dbReference type="AlphaFoldDB" id="A0A5E4NC37"/>
<keyword evidence="2" id="KW-0808">Transferase</keyword>
<keyword evidence="2" id="KW-0548">Nucleotidyltransferase</keyword>
<dbReference type="Pfam" id="PF00078">
    <property type="entry name" value="RVT_1"/>
    <property type="match status" value="1"/>
</dbReference>
<dbReference type="Proteomes" id="UP000325440">
    <property type="component" value="Unassembled WGS sequence"/>
</dbReference>
<dbReference type="InterPro" id="IPR043502">
    <property type="entry name" value="DNA/RNA_pol_sf"/>
</dbReference>
<sequence length="357" mass="42101">MTQDILDFIKERNIDYDKYKFLKNKITQKCRQAKEKWMEEYSEDIEIMMKRNNNGVYAKVKKLQYTPKTRSNIVKNKADRWKEYLEDLYIGEDINNREEEYIENEQNLNPAMRVIIALRQVPEKRIDVSKATFIAFVDLKKAFDKIDRKLLFNTLREAGINWKDRHLILNLYKGQTTEIDVNGSKRQAKIRQGVRQGCPLSPYLFNLFIELVIDEMKEHTTGISINGKQFHYIRFADDIALLADSVGEMSLMLHILETSLDKFKLKINSKKTKVMVISKVITNTNITLNNEQLQQVNEFCYLGSLITDVNKSMEEIRRRIKSSDEWVFPLTKISRGQHLTDMYSYNNKAWPLEADDE</sequence>
<evidence type="ECO:0000313" key="2">
    <source>
        <dbReference type="EMBL" id="VVC42424.1"/>
    </source>
</evidence>